<name>A0ABW5DRM5_9PROT</name>
<keyword evidence="2" id="KW-0238">DNA-binding</keyword>
<dbReference type="InterPro" id="IPR036390">
    <property type="entry name" value="WH_DNA-bd_sf"/>
</dbReference>
<proteinExistence type="predicted"/>
<dbReference type="InterPro" id="IPR000595">
    <property type="entry name" value="cNMP-bd_dom"/>
</dbReference>
<dbReference type="SMART" id="SM00100">
    <property type="entry name" value="cNMP"/>
    <property type="match status" value="1"/>
</dbReference>
<dbReference type="InterPro" id="IPR036388">
    <property type="entry name" value="WH-like_DNA-bd_sf"/>
</dbReference>
<reference evidence="6" key="1">
    <citation type="journal article" date="2019" name="Int. J. Syst. Evol. Microbiol.">
        <title>The Global Catalogue of Microorganisms (GCM) 10K type strain sequencing project: providing services to taxonomists for standard genome sequencing and annotation.</title>
        <authorList>
            <consortium name="The Broad Institute Genomics Platform"/>
            <consortium name="The Broad Institute Genome Sequencing Center for Infectious Disease"/>
            <person name="Wu L."/>
            <person name="Ma J."/>
        </authorList>
    </citation>
    <scope>NUCLEOTIDE SEQUENCE [LARGE SCALE GENOMIC DNA]</scope>
    <source>
        <strain evidence="6">CGMCC 1.19062</strain>
    </source>
</reference>
<dbReference type="InterPro" id="IPR050397">
    <property type="entry name" value="Env_Response_Regulators"/>
</dbReference>
<dbReference type="InterPro" id="IPR018490">
    <property type="entry name" value="cNMP-bd_dom_sf"/>
</dbReference>
<dbReference type="PANTHER" id="PTHR24567:SF26">
    <property type="entry name" value="REGULATORY PROTEIN YEIL"/>
    <property type="match status" value="1"/>
</dbReference>
<dbReference type="SUPFAM" id="SSF51206">
    <property type="entry name" value="cAMP-binding domain-like"/>
    <property type="match status" value="1"/>
</dbReference>
<gene>
    <name evidence="5" type="ORF">ACFSM5_12925</name>
</gene>
<dbReference type="Pfam" id="PF13545">
    <property type="entry name" value="HTH_Crp_2"/>
    <property type="match status" value="1"/>
</dbReference>
<feature type="domain" description="Cyclic nucleotide-binding" evidence="4">
    <location>
        <begin position="14"/>
        <end position="133"/>
    </location>
</feature>
<accession>A0ABW5DRM5</accession>
<sequence>MTTDLLALLRTNPFLTGIGADAIDRLIAAGQLRPCNPEEVLFASGDLSTSVFFLLKGTIRILSRDQGRPVPLADLAPGEIFGELAAIDGLQRTGDAVAIDAVEVFECPREAFLALIVENAPLGLRLLERFSAVIRRADTRISALSNLSPGQRVFFALLNLATPDTAGSGTWTISPAPPHREVAGWAGTTEEVVAGAVAQLMRNGLLRRRNMDLQIFDRSKIEALIQQS</sequence>
<evidence type="ECO:0000256" key="1">
    <source>
        <dbReference type="ARBA" id="ARBA00023015"/>
    </source>
</evidence>
<dbReference type="Gene3D" id="1.10.10.10">
    <property type="entry name" value="Winged helix-like DNA-binding domain superfamily/Winged helix DNA-binding domain"/>
    <property type="match status" value="1"/>
</dbReference>
<dbReference type="Pfam" id="PF00027">
    <property type="entry name" value="cNMP_binding"/>
    <property type="match status" value="1"/>
</dbReference>
<protein>
    <submittedName>
        <fullName evidence="5">Crp/Fnr family transcriptional regulator</fullName>
    </submittedName>
</protein>
<evidence type="ECO:0000313" key="6">
    <source>
        <dbReference type="Proteomes" id="UP001597295"/>
    </source>
</evidence>
<dbReference type="RefSeq" id="WP_379876842.1">
    <property type="nucleotide sequence ID" value="NZ_JBHUIP010000012.1"/>
</dbReference>
<evidence type="ECO:0000256" key="2">
    <source>
        <dbReference type="ARBA" id="ARBA00023125"/>
    </source>
</evidence>
<comment type="caution">
    <text evidence="5">The sequence shown here is derived from an EMBL/GenBank/DDBJ whole genome shotgun (WGS) entry which is preliminary data.</text>
</comment>
<organism evidence="5 6">
    <name type="scientific">Lacibacterium aquatile</name>
    <dbReference type="NCBI Taxonomy" id="1168082"/>
    <lineage>
        <taxon>Bacteria</taxon>
        <taxon>Pseudomonadati</taxon>
        <taxon>Pseudomonadota</taxon>
        <taxon>Alphaproteobacteria</taxon>
        <taxon>Rhodospirillales</taxon>
        <taxon>Rhodospirillaceae</taxon>
    </lineage>
</organism>
<keyword evidence="1" id="KW-0805">Transcription regulation</keyword>
<dbReference type="Gene3D" id="2.60.120.10">
    <property type="entry name" value="Jelly Rolls"/>
    <property type="match status" value="1"/>
</dbReference>
<dbReference type="CDD" id="cd00038">
    <property type="entry name" value="CAP_ED"/>
    <property type="match status" value="1"/>
</dbReference>
<dbReference type="InterPro" id="IPR012318">
    <property type="entry name" value="HTH_CRP"/>
</dbReference>
<dbReference type="SUPFAM" id="SSF46785">
    <property type="entry name" value="Winged helix' DNA-binding domain"/>
    <property type="match status" value="1"/>
</dbReference>
<evidence type="ECO:0000256" key="3">
    <source>
        <dbReference type="ARBA" id="ARBA00023163"/>
    </source>
</evidence>
<keyword evidence="3" id="KW-0804">Transcription</keyword>
<evidence type="ECO:0000313" key="5">
    <source>
        <dbReference type="EMBL" id="MFD2263797.1"/>
    </source>
</evidence>
<dbReference type="PROSITE" id="PS50042">
    <property type="entry name" value="CNMP_BINDING_3"/>
    <property type="match status" value="1"/>
</dbReference>
<keyword evidence="6" id="KW-1185">Reference proteome</keyword>
<dbReference type="Proteomes" id="UP001597295">
    <property type="component" value="Unassembled WGS sequence"/>
</dbReference>
<evidence type="ECO:0000259" key="4">
    <source>
        <dbReference type="PROSITE" id="PS50042"/>
    </source>
</evidence>
<dbReference type="InterPro" id="IPR014710">
    <property type="entry name" value="RmlC-like_jellyroll"/>
</dbReference>
<dbReference type="EMBL" id="JBHUIP010000012">
    <property type="protein sequence ID" value="MFD2263797.1"/>
    <property type="molecule type" value="Genomic_DNA"/>
</dbReference>
<dbReference type="PANTHER" id="PTHR24567">
    <property type="entry name" value="CRP FAMILY TRANSCRIPTIONAL REGULATORY PROTEIN"/>
    <property type="match status" value="1"/>
</dbReference>